<name>A0A0K8TP44_TABBR</name>
<keyword evidence="1" id="KW-0472">Membrane</keyword>
<keyword evidence="1" id="KW-0812">Transmembrane</keyword>
<sequence>MAGLMKGARLLSQIVNRNPASVFILSRNHWNKDFKPAPFPKTQEERDAAAKKYNLLPEEYRPYADDGFGYGDYPKLPDIGVESKDPYYPYDFPEHKRNYNEPVHANIDLIGEDRYSLPEPSRYSTPFYYAMFLGVMGFCLATYYYLEDKKMFRPVVPKQYPGDGKVHYTFEPK</sequence>
<evidence type="ECO:0000256" key="1">
    <source>
        <dbReference type="SAM" id="Phobius"/>
    </source>
</evidence>
<organism evidence="2">
    <name type="scientific">Tabanus bromius</name>
    <name type="common">Band-eyed brown horse fly</name>
    <dbReference type="NCBI Taxonomy" id="304241"/>
    <lineage>
        <taxon>Eukaryota</taxon>
        <taxon>Metazoa</taxon>
        <taxon>Ecdysozoa</taxon>
        <taxon>Arthropoda</taxon>
        <taxon>Hexapoda</taxon>
        <taxon>Insecta</taxon>
        <taxon>Pterygota</taxon>
        <taxon>Neoptera</taxon>
        <taxon>Endopterygota</taxon>
        <taxon>Diptera</taxon>
        <taxon>Brachycera</taxon>
        <taxon>Tabanomorpha</taxon>
        <taxon>Tabanoidea</taxon>
        <taxon>Tabanidae</taxon>
        <taxon>Tabanus</taxon>
    </lineage>
</organism>
<dbReference type="EMBL" id="GDAI01001456">
    <property type="protein sequence ID" value="JAI16147.1"/>
    <property type="molecule type" value="mRNA"/>
</dbReference>
<dbReference type="AlphaFoldDB" id="A0A0K8TP44"/>
<keyword evidence="1" id="KW-1133">Transmembrane helix</keyword>
<feature type="transmembrane region" description="Helical" evidence="1">
    <location>
        <begin position="127"/>
        <end position="146"/>
    </location>
</feature>
<proteinExistence type="evidence at transcript level"/>
<accession>A0A0K8TP44</accession>
<dbReference type="GO" id="GO:0005739">
    <property type="term" value="C:mitochondrion"/>
    <property type="evidence" value="ECO:0007669"/>
    <property type="project" value="InterPro"/>
</dbReference>
<keyword evidence="2" id="KW-0830">Ubiquinone</keyword>
<dbReference type="Pfam" id="PF05821">
    <property type="entry name" value="NDUF_B8"/>
    <property type="match status" value="1"/>
</dbReference>
<dbReference type="PANTHER" id="PTHR12840">
    <property type="entry name" value="NADH-UBIQUINONE OXIDOREDUCTASE ASHI SUBUNIT"/>
    <property type="match status" value="1"/>
</dbReference>
<dbReference type="InterPro" id="IPR008699">
    <property type="entry name" value="NDUFB8"/>
</dbReference>
<reference evidence="2" key="1">
    <citation type="journal article" date="2015" name="Insect Biochem. Mol. Biol.">
        <title>An insight into the sialome of the horse fly, Tabanus bromius.</title>
        <authorList>
            <person name="Ribeiro J.M."/>
            <person name="Kazimirova M."/>
            <person name="Takac P."/>
            <person name="Andersen J.F."/>
            <person name="Francischetti I.M."/>
        </authorList>
    </citation>
    <scope>NUCLEOTIDE SEQUENCE</scope>
</reference>
<evidence type="ECO:0000313" key="2">
    <source>
        <dbReference type="EMBL" id="JAI16147.1"/>
    </source>
</evidence>
<protein>
    <submittedName>
        <fullName evidence="2">Putative mitochondrial electron transport nadh to ubiquinone</fullName>
    </submittedName>
</protein>
<dbReference type="PANTHER" id="PTHR12840:SF1">
    <property type="entry name" value="NADH DEHYDROGENASE [UBIQUINONE] 1 BETA SUBCOMPLEX SUBUNIT 8, MITOCHONDRIAL"/>
    <property type="match status" value="1"/>
</dbReference>